<feature type="modified residue" description="4-aspartylphosphate" evidence="11">
    <location>
        <position position="1093"/>
    </location>
</feature>
<dbReference type="PROSITE" id="PS50109">
    <property type="entry name" value="HIS_KIN"/>
    <property type="match status" value="1"/>
</dbReference>
<reference evidence="15 16" key="1">
    <citation type="submission" date="2017-03" db="EMBL/GenBank/DDBJ databases">
        <title>Foreign affairs: Plasmid Transfer between Roseobacters and Rhizobia.</title>
        <authorList>
            <person name="Bartling P."/>
            <person name="Bunk B."/>
            <person name="Overmann J."/>
            <person name="Brinkmann H."/>
            <person name="Petersen J."/>
        </authorList>
    </citation>
    <scope>NUCLEOTIDE SEQUENCE [LARGE SCALE GENOMIC DNA]</scope>
    <source>
        <strain evidence="15 16">MACL11</strain>
    </source>
</reference>
<dbReference type="SUPFAM" id="SSF52172">
    <property type="entry name" value="CheY-like"/>
    <property type="match status" value="1"/>
</dbReference>
<dbReference type="KEGG" id="mmed:Mame_04265"/>
<evidence type="ECO:0000256" key="4">
    <source>
        <dbReference type="ARBA" id="ARBA00012438"/>
    </source>
</evidence>
<feature type="transmembrane region" description="Helical" evidence="12">
    <location>
        <begin position="286"/>
        <end position="311"/>
    </location>
</feature>
<feature type="transmembrane region" description="Helical" evidence="12">
    <location>
        <begin position="418"/>
        <end position="439"/>
    </location>
</feature>
<dbReference type="Gene3D" id="3.30.565.10">
    <property type="entry name" value="Histidine kinase-like ATPase, C-terminal domain"/>
    <property type="match status" value="1"/>
</dbReference>
<evidence type="ECO:0000256" key="2">
    <source>
        <dbReference type="ARBA" id="ARBA00004141"/>
    </source>
</evidence>
<feature type="transmembrane region" description="Helical" evidence="12">
    <location>
        <begin position="247"/>
        <end position="265"/>
    </location>
</feature>
<dbReference type="PRINTS" id="PR00344">
    <property type="entry name" value="BCTRLSENSOR"/>
</dbReference>
<dbReference type="GO" id="GO:0009927">
    <property type="term" value="F:histidine phosphotransfer kinase activity"/>
    <property type="evidence" value="ECO:0007669"/>
    <property type="project" value="TreeGrafter"/>
</dbReference>
<dbReference type="CDD" id="cd10322">
    <property type="entry name" value="SLC5sbd"/>
    <property type="match status" value="1"/>
</dbReference>
<dbReference type="InterPro" id="IPR003594">
    <property type="entry name" value="HATPase_dom"/>
</dbReference>
<feature type="transmembrane region" description="Helical" evidence="12">
    <location>
        <begin position="497"/>
        <end position="518"/>
    </location>
</feature>
<evidence type="ECO:0000256" key="1">
    <source>
        <dbReference type="ARBA" id="ARBA00000085"/>
    </source>
</evidence>
<dbReference type="SMART" id="SM00387">
    <property type="entry name" value="HATPase_c"/>
    <property type="match status" value="1"/>
</dbReference>
<dbReference type="EMBL" id="CP020330">
    <property type="protein sequence ID" value="AQZ53558.1"/>
    <property type="molecule type" value="Genomic_DNA"/>
</dbReference>
<feature type="transmembrane region" description="Helical" evidence="12">
    <location>
        <begin position="6"/>
        <end position="24"/>
    </location>
</feature>
<evidence type="ECO:0000259" key="14">
    <source>
        <dbReference type="PROSITE" id="PS50110"/>
    </source>
</evidence>
<dbReference type="PANTHER" id="PTHR43047">
    <property type="entry name" value="TWO-COMPONENT HISTIDINE PROTEIN KINASE"/>
    <property type="match status" value="1"/>
</dbReference>
<dbReference type="InterPro" id="IPR036097">
    <property type="entry name" value="HisK_dim/P_sf"/>
</dbReference>
<dbReference type="InterPro" id="IPR003661">
    <property type="entry name" value="HisK_dim/P_dom"/>
</dbReference>
<comment type="similarity">
    <text evidence="3">Belongs to the sodium:solute symporter (SSF) (TC 2.A.21) family.</text>
</comment>
<keyword evidence="6 15" id="KW-0808">Transferase</keyword>
<dbReference type="SUPFAM" id="SSF47384">
    <property type="entry name" value="Homodimeric domain of signal transducing histidine kinase"/>
    <property type="match status" value="1"/>
</dbReference>
<dbReference type="InterPro" id="IPR005467">
    <property type="entry name" value="His_kinase_dom"/>
</dbReference>
<keyword evidence="9 12" id="KW-1133">Transmembrane helix</keyword>
<feature type="domain" description="Histidine kinase" evidence="13">
    <location>
        <begin position="808"/>
        <end position="1021"/>
    </location>
</feature>
<dbReference type="eggNOG" id="COG2205">
    <property type="taxonomic scope" value="Bacteria"/>
</dbReference>
<dbReference type="InterPro" id="IPR036890">
    <property type="entry name" value="HATPase_C_sf"/>
</dbReference>
<dbReference type="InterPro" id="IPR001789">
    <property type="entry name" value="Sig_transdc_resp-reg_receiver"/>
</dbReference>
<dbReference type="FunFam" id="3.30.565.10:FF:000049">
    <property type="entry name" value="Two-component sensor histidine kinase"/>
    <property type="match status" value="1"/>
</dbReference>
<dbReference type="InterPro" id="IPR035965">
    <property type="entry name" value="PAS-like_dom_sf"/>
</dbReference>
<evidence type="ECO:0000256" key="12">
    <source>
        <dbReference type="SAM" id="Phobius"/>
    </source>
</evidence>
<sequence length="1167" mass="125031">MLPGWLILLSALLYILLLFAVASFGDRQAKRQMRPRDGRNMVYALSLAVYCTSWTYFGGVGLASTRGLEFLGIYIGPILVFTVGMPVVRRIVTLAKAEKLTSVADFLAARYGKNPIVAALVAIISLAAAIPYIALQLKAVSDSVSVMVGGETGFLSAGAAYGVGLPLAVTLALASFAIVFGTRHTDATEHQDGLILAIAMESVIKLVAFASVGLFALFILFDGPADLLTQARENAVTAAALSYETPISRWILLTGLSACAILLLPRQFHVTVVENRSEGELNLARFLFPLYLIAINILVLPVAIGGAMTLGPGADPDLYVLQLPIAAGQRLISLIAFLGGFSAATAMVIVASVALAIMLSNDIVNPIFLRRRMMAGEGRRHDFYALLLNVRRASILGVMLLGYAYYRHIDSDRGLFSIGLLAFAAIAQVAPALFIGLVWRNANARGAIVGLSLGFVTWVYLLFVPSLGGPDQSAVAGMVMNFLIPGTSLFTGPDADILLNVTCLSLLVNIAGLVIGSLSRPARPLERIQSGIFVKRQARWQSTARGIGTGVSVGVLRETLKGYLGSERTARSFATFERTAGRRMADDEQADMALIHFSEQLLGTAIGSSSARLVLSLVLQRAEAASGDAAFLLDQASEALQYNQGLLQTALSQMDEGIAVFDAANRLTVWNKRFRALLDLPEEVGQVGYPLINIIGRLSSRGDLTGDEAKEALRKLRAHETAFPLVLESGKRIIEVQSRAMPDAGMVVTFTDITRRVEGDLALKQANETLEQRVAARTAELTEVNKALRLARAAADEANIGKTRFFSAAGHDILQPLNAARLYATALGERLPAASEVRDFSDKIDSALQSVEDILGAVLDISRLDAGAMKPHFTTVNLGDTLKRVETDFRPLADEKGLELVVVPSSLKVRSDAQALRRLVQNLVSNAIKYTVSGKVLVGARLRGDHAVIEVHDTGIGIPAEKAESVFKEFTRLDEGARAAQGLGLGLSIVDRLARMLEHPVSMTSAPGEGTVFRLSVPLAEAGVDSAQPAAKPAGKLPGQAIAGLKVLCIDNEEAILEGMRVLLGGWGAEVHVARGHEEARAIDIVPDVIIADYHLDNGASGVDAVTILREHYQRHIPALLITADRTQEVRDLAEEEDIAVQHKPLKPALVRAFLNQIAIFHKAAAE</sequence>
<dbReference type="InterPro" id="IPR038377">
    <property type="entry name" value="Na/Glc_symporter_sf"/>
</dbReference>
<dbReference type="Pfam" id="PF00512">
    <property type="entry name" value="HisKA"/>
    <property type="match status" value="1"/>
</dbReference>
<organism evidence="15 16">
    <name type="scientific">Martelella mediterranea DSM 17316</name>
    <dbReference type="NCBI Taxonomy" id="1122214"/>
    <lineage>
        <taxon>Bacteria</taxon>
        <taxon>Pseudomonadati</taxon>
        <taxon>Pseudomonadota</taxon>
        <taxon>Alphaproteobacteria</taxon>
        <taxon>Hyphomicrobiales</taxon>
        <taxon>Aurantimonadaceae</taxon>
        <taxon>Martelella</taxon>
    </lineage>
</organism>
<dbReference type="OrthoDB" id="9764438at2"/>
<dbReference type="eggNOG" id="COG0784">
    <property type="taxonomic scope" value="Bacteria"/>
</dbReference>
<dbReference type="SUPFAM" id="SSF55785">
    <property type="entry name" value="PYP-like sensor domain (PAS domain)"/>
    <property type="match status" value="1"/>
</dbReference>
<evidence type="ECO:0000256" key="6">
    <source>
        <dbReference type="ARBA" id="ARBA00022679"/>
    </source>
</evidence>
<dbReference type="PROSITE" id="PS50283">
    <property type="entry name" value="NA_SOLUT_SYMP_3"/>
    <property type="match status" value="1"/>
</dbReference>
<keyword evidence="5 11" id="KW-0597">Phosphoprotein</keyword>
<feature type="transmembrane region" description="Helical" evidence="12">
    <location>
        <begin position="331"/>
        <end position="364"/>
    </location>
</feature>
<dbReference type="GO" id="GO:0022857">
    <property type="term" value="F:transmembrane transporter activity"/>
    <property type="evidence" value="ECO:0007669"/>
    <property type="project" value="InterPro"/>
</dbReference>
<evidence type="ECO:0000256" key="3">
    <source>
        <dbReference type="ARBA" id="ARBA00006434"/>
    </source>
</evidence>
<comment type="catalytic activity">
    <reaction evidence="1">
        <text>ATP + protein L-histidine = ADP + protein N-phospho-L-histidine.</text>
        <dbReference type="EC" id="2.7.13.3"/>
    </reaction>
</comment>
<dbReference type="GO" id="GO:0000155">
    <property type="term" value="F:phosphorelay sensor kinase activity"/>
    <property type="evidence" value="ECO:0007669"/>
    <property type="project" value="InterPro"/>
</dbReference>
<evidence type="ECO:0000313" key="16">
    <source>
        <dbReference type="Proteomes" id="UP000191135"/>
    </source>
</evidence>
<dbReference type="eggNOG" id="COG0591">
    <property type="taxonomic scope" value="Bacteria"/>
</dbReference>
<dbReference type="FunFam" id="1.10.287.130:FF:000063">
    <property type="entry name" value="Hybrid sensor histidine kinase/response regulator"/>
    <property type="match status" value="1"/>
</dbReference>
<dbReference type="SMART" id="SM00388">
    <property type="entry name" value="HisKA"/>
    <property type="match status" value="1"/>
</dbReference>
<evidence type="ECO:0000256" key="8">
    <source>
        <dbReference type="ARBA" id="ARBA00022777"/>
    </source>
</evidence>
<proteinExistence type="inferred from homology"/>
<evidence type="ECO:0000256" key="10">
    <source>
        <dbReference type="ARBA" id="ARBA00023136"/>
    </source>
</evidence>
<evidence type="ECO:0000256" key="5">
    <source>
        <dbReference type="ARBA" id="ARBA00022553"/>
    </source>
</evidence>
<feature type="transmembrane region" description="Helical" evidence="12">
    <location>
        <begin position="116"/>
        <end position="134"/>
    </location>
</feature>
<dbReference type="CDD" id="cd00082">
    <property type="entry name" value="HisKA"/>
    <property type="match status" value="1"/>
</dbReference>
<dbReference type="Gene3D" id="3.30.450.20">
    <property type="entry name" value="PAS domain"/>
    <property type="match status" value="1"/>
</dbReference>
<dbReference type="CDD" id="cd00156">
    <property type="entry name" value="REC"/>
    <property type="match status" value="1"/>
</dbReference>
<feature type="transmembrane region" description="Helical" evidence="12">
    <location>
        <begin position="384"/>
        <end position="406"/>
    </location>
</feature>
<dbReference type="RefSeq" id="WP_018064388.1">
    <property type="nucleotide sequence ID" value="NZ_AQWH01000007.1"/>
</dbReference>
<evidence type="ECO:0000256" key="9">
    <source>
        <dbReference type="ARBA" id="ARBA00022989"/>
    </source>
</evidence>
<dbReference type="Proteomes" id="UP000191135">
    <property type="component" value="Chromosome"/>
</dbReference>
<dbReference type="GO" id="GO:0005886">
    <property type="term" value="C:plasma membrane"/>
    <property type="evidence" value="ECO:0007669"/>
    <property type="project" value="TreeGrafter"/>
</dbReference>
<dbReference type="SUPFAM" id="SSF55874">
    <property type="entry name" value="ATPase domain of HSP90 chaperone/DNA topoisomerase II/histidine kinase"/>
    <property type="match status" value="1"/>
</dbReference>
<dbReference type="SMART" id="SM00448">
    <property type="entry name" value="REC"/>
    <property type="match status" value="1"/>
</dbReference>
<dbReference type="AlphaFoldDB" id="A0A1U9Z799"/>
<keyword evidence="16" id="KW-1185">Reference proteome</keyword>
<name>A0A1U9Z799_9HYPH</name>
<dbReference type="Gene3D" id="1.10.287.130">
    <property type="match status" value="1"/>
</dbReference>
<evidence type="ECO:0000313" key="15">
    <source>
        <dbReference type="EMBL" id="AQZ53558.1"/>
    </source>
</evidence>
<dbReference type="Pfam" id="PF12860">
    <property type="entry name" value="PAS_7"/>
    <property type="match status" value="1"/>
</dbReference>
<dbReference type="InterPro" id="IPR001734">
    <property type="entry name" value="Na/solute_symporter"/>
</dbReference>
<feature type="domain" description="Response regulatory" evidence="14">
    <location>
        <begin position="1046"/>
        <end position="1159"/>
    </location>
</feature>
<evidence type="ECO:0000256" key="7">
    <source>
        <dbReference type="ARBA" id="ARBA00022692"/>
    </source>
</evidence>
<feature type="transmembrane region" description="Helical" evidence="12">
    <location>
        <begin position="70"/>
        <end position="88"/>
    </location>
</feature>
<keyword evidence="10 12" id="KW-0472">Membrane</keyword>
<feature type="transmembrane region" description="Helical" evidence="12">
    <location>
        <begin position="44"/>
        <end position="64"/>
    </location>
</feature>
<dbReference type="Pfam" id="PF02518">
    <property type="entry name" value="HATPase_c"/>
    <property type="match status" value="1"/>
</dbReference>
<feature type="transmembrane region" description="Helical" evidence="12">
    <location>
        <begin position="154"/>
        <end position="181"/>
    </location>
</feature>
<evidence type="ECO:0000259" key="13">
    <source>
        <dbReference type="PROSITE" id="PS50109"/>
    </source>
</evidence>
<accession>A0A1U9Z799</accession>
<keyword evidence="8" id="KW-0418">Kinase</keyword>
<feature type="transmembrane region" description="Helical" evidence="12">
    <location>
        <begin position="193"/>
        <end position="221"/>
    </location>
</feature>
<dbReference type="STRING" id="1122214.Mame_04265"/>
<evidence type="ECO:0000256" key="11">
    <source>
        <dbReference type="PROSITE-ProRule" id="PRU00169"/>
    </source>
</evidence>
<dbReference type="PANTHER" id="PTHR43047:SF9">
    <property type="entry name" value="HISTIDINE KINASE"/>
    <property type="match status" value="1"/>
</dbReference>
<dbReference type="Gene3D" id="3.40.50.2300">
    <property type="match status" value="1"/>
</dbReference>
<comment type="subcellular location">
    <subcellularLocation>
        <location evidence="2">Membrane</location>
        <topology evidence="2">Multi-pass membrane protein</topology>
    </subcellularLocation>
</comment>
<dbReference type="EC" id="2.7.13.3" evidence="4"/>
<protein>
    <recommendedName>
        <fullName evidence="4">histidine kinase</fullName>
        <ecNumber evidence="4">2.7.13.3</ecNumber>
    </recommendedName>
</protein>
<gene>
    <name evidence="15" type="primary">pleC_2</name>
    <name evidence="15" type="ORF">Mame_04265</name>
</gene>
<dbReference type="InterPro" id="IPR011006">
    <property type="entry name" value="CheY-like_superfamily"/>
</dbReference>
<keyword evidence="7 12" id="KW-0812">Transmembrane</keyword>
<dbReference type="Gene3D" id="1.20.1730.10">
    <property type="entry name" value="Sodium/glucose cotransporter"/>
    <property type="match status" value="1"/>
</dbReference>
<feature type="transmembrane region" description="Helical" evidence="12">
    <location>
        <begin position="446"/>
        <end position="467"/>
    </location>
</feature>
<dbReference type="InterPro" id="IPR004358">
    <property type="entry name" value="Sig_transdc_His_kin-like_C"/>
</dbReference>
<feature type="transmembrane region" description="Helical" evidence="12">
    <location>
        <begin position="473"/>
        <end position="490"/>
    </location>
</feature>
<dbReference type="PROSITE" id="PS50110">
    <property type="entry name" value="RESPONSE_REGULATORY"/>
    <property type="match status" value="1"/>
</dbReference>